<evidence type="ECO:0000313" key="1">
    <source>
        <dbReference type="EMBL" id="GEN98741.1"/>
    </source>
</evidence>
<dbReference type="InterPro" id="IPR008969">
    <property type="entry name" value="CarboxyPept-like_regulatory"/>
</dbReference>
<proteinExistence type="predicted"/>
<dbReference type="RefSeq" id="WP_147158126.1">
    <property type="nucleotide sequence ID" value="NZ_BJYR01000003.1"/>
</dbReference>
<sequence length="235" mass="25808">MARFNAESMKAFSQSGVRHTAADQQAAIDSVFGQIARLAPPMLQLQQALLSGLAQAQRREAKRLAGTGGDEAGAERALERARRARDLQQEVASFARLAGQLAEGLTEKPLFHGYVLDAEGEPAPDHIVRIVGDSAADQNYAHVGRREAKTDATGYFRFEFDTVNEYRMMRVTERETYSAVGAAPAQDAARFDVEVLDPEGTVVFHDPAPPSFSGRGAEFRFYPLLDLRAAAHRFR</sequence>
<organism evidence="1 2">
    <name type="scientific">Novosphingobium sediminis</name>
    <dbReference type="NCBI Taxonomy" id="707214"/>
    <lineage>
        <taxon>Bacteria</taxon>
        <taxon>Pseudomonadati</taxon>
        <taxon>Pseudomonadota</taxon>
        <taxon>Alphaproteobacteria</taxon>
        <taxon>Sphingomonadales</taxon>
        <taxon>Sphingomonadaceae</taxon>
        <taxon>Novosphingobium</taxon>
    </lineage>
</organism>
<dbReference type="AlphaFoldDB" id="A0A512AGB5"/>
<dbReference type="SUPFAM" id="SSF49464">
    <property type="entry name" value="Carboxypeptidase regulatory domain-like"/>
    <property type="match status" value="1"/>
</dbReference>
<accession>A0A512AGB5</accession>
<protein>
    <submittedName>
        <fullName evidence="1">Uncharacterized protein</fullName>
    </submittedName>
</protein>
<comment type="caution">
    <text evidence="1">The sequence shown here is derived from an EMBL/GenBank/DDBJ whole genome shotgun (WGS) entry which is preliminary data.</text>
</comment>
<dbReference type="Proteomes" id="UP000321464">
    <property type="component" value="Unassembled WGS sequence"/>
</dbReference>
<gene>
    <name evidence="1" type="ORF">NSE01_05740</name>
</gene>
<dbReference type="OrthoDB" id="9805815at2"/>
<keyword evidence="2" id="KW-1185">Reference proteome</keyword>
<evidence type="ECO:0000313" key="2">
    <source>
        <dbReference type="Proteomes" id="UP000321464"/>
    </source>
</evidence>
<dbReference type="EMBL" id="BJYR01000003">
    <property type="protein sequence ID" value="GEN98741.1"/>
    <property type="molecule type" value="Genomic_DNA"/>
</dbReference>
<name>A0A512AGB5_9SPHN</name>
<reference evidence="1 2" key="1">
    <citation type="submission" date="2019-07" db="EMBL/GenBank/DDBJ databases">
        <title>Whole genome shotgun sequence of Novosphingobium sediminis NBRC 106119.</title>
        <authorList>
            <person name="Hosoyama A."/>
            <person name="Uohara A."/>
            <person name="Ohji S."/>
            <person name="Ichikawa N."/>
        </authorList>
    </citation>
    <scope>NUCLEOTIDE SEQUENCE [LARGE SCALE GENOMIC DNA]</scope>
    <source>
        <strain evidence="1 2">NBRC 106119</strain>
    </source>
</reference>